<dbReference type="AlphaFoldDB" id="A0A078H3G5"/>
<dbReference type="Gramene" id="CDY33175">
    <property type="protein sequence ID" value="CDY33175"/>
    <property type="gene ID" value="GSBRNA2T00053898001"/>
</dbReference>
<gene>
    <name evidence="2" type="primary">BnaC04g08640D</name>
    <name evidence="1" type="ORF">DARMORV10_C04P11420.1</name>
    <name evidence="2" type="ORF">GSBRNA2T00053898001</name>
</gene>
<evidence type="ECO:0000313" key="1">
    <source>
        <dbReference type="EMBL" id="CAF1814163.1"/>
    </source>
</evidence>
<protein>
    <submittedName>
        <fullName evidence="1">(rape) hypothetical protein</fullName>
    </submittedName>
    <submittedName>
        <fullName evidence="2">BnaC04g08640D protein</fullName>
    </submittedName>
</protein>
<reference evidence="2" key="2">
    <citation type="submission" date="2014-06" db="EMBL/GenBank/DDBJ databases">
        <authorList>
            <person name="Genoscope - CEA"/>
        </authorList>
    </citation>
    <scope>NUCLEOTIDE SEQUENCE</scope>
</reference>
<dbReference type="PaxDb" id="3708-A0A078H3G5"/>
<dbReference type="EMBL" id="HG994368">
    <property type="protein sequence ID" value="CAF1814163.1"/>
    <property type="molecule type" value="Genomic_DNA"/>
</dbReference>
<reference evidence="2 3" key="1">
    <citation type="journal article" date="2014" name="Science">
        <title>Plant genetics. Early allopolyploid evolution in the post-Neolithic Brassica napus oilseed genome.</title>
        <authorList>
            <person name="Chalhoub B."/>
            <person name="Denoeud F."/>
            <person name="Liu S."/>
            <person name="Parkin I.A."/>
            <person name="Tang H."/>
            <person name="Wang X."/>
            <person name="Chiquet J."/>
            <person name="Belcram H."/>
            <person name="Tong C."/>
            <person name="Samans B."/>
            <person name="Correa M."/>
            <person name="Da Silva C."/>
            <person name="Just J."/>
            <person name="Falentin C."/>
            <person name="Koh C.S."/>
            <person name="Le Clainche I."/>
            <person name="Bernard M."/>
            <person name="Bento P."/>
            <person name="Noel B."/>
            <person name="Labadie K."/>
            <person name="Alberti A."/>
            <person name="Charles M."/>
            <person name="Arnaud D."/>
            <person name="Guo H."/>
            <person name="Daviaud C."/>
            <person name="Alamery S."/>
            <person name="Jabbari K."/>
            <person name="Zhao M."/>
            <person name="Edger P.P."/>
            <person name="Chelaifa H."/>
            <person name="Tack D."/>
            <person name="Lassalle G."/>
            <person name="Mestiri I."/>
            <person name="Schnel N."/>
            <person name="Le Paslier M.C."/>
            <person name="Fan G."/>
            <person name="Renault V."/>
            <person name="Bayer P.E."/>
            <person name="Golicz A.A."/>
            <person name="Manoli S."/>
            <person name="Lee T.H."/>
            <person name="Thi V.H."/>
            <person name="Chalabi S."/>
            <person name="Hu Q."/>
            <person name="Fan C."/>
            <person name="Tollenaere R."/>
            <person name="Lu Y."/>
            <person name="Battail C."/>
            <person name="Shen J."/>
            <person name="Sidebottom C.H."/>
            <person name="Wang X."/>
            <person name="Canaguier A."/>
            <person name="Chauveau A."/>
            <person name="Berard A."/>
            <person name="Deniot G."/>
            <person name="Guan M."/>
            <person name="Liu Z."/>
            <person name="Sun F."/>
            <person name="Lim Y.P."/>
            <person name="Lyons E."/>
            <person name="Town C.D."/>
            <person name="Bancroft I."/>
            <person name="Wang X."/>
            <person name="Meng J."/>
            <person name="Ma J."/>
            <person name="Pires J.C."/>
            <person name="King G.J."/>
            <person name="Brunel D."/>
            <person name="Delourme R."/>
            <person name="Renard M."/>
            <person name="Aury J.M."/>
            <person name="Adams K.L."/>
            <person name="Batley J."/>
            <person name="Snowdon R.J."/>
            <person name="Tost J."/>
            <person name="Edwards D."/>
            <person name="Zhou Y."/>
            <person name="Hua W."/>
            <person name="Sharpe A.G."/>
            <person name="Paterson A.H."/>
            <person name="Guan C."/>
            <person name="Wincker P."/>
        </authorList>
    </citation>
    <scope>NUCLEOTIDE SEQUENCE [LARGE SCALE GENOMIC DNA]</scope>
    <source>
        <strain evidence="3">cv. Darmor-bzh</strain>
    </source>
</reference>
<reference evidence="1" key="3">
    <citation type="submission" date="2021-01" db="EMBL/GenBank/DDBJ databases">
        <authorList>
            <consortium name="Genoscope - CEA"/>
            <person name="William W."/>
        </authorList>
    </citation>
    <scope>NUCLEOTIDE SEQUENCE</scope>
</reference>
<dbReference type="EMBL" id="LK032308">
    <property type="protein sequence ID" value="CDY33175.1"/>
    <property type="molecule type" value="Genomic_DNA"/>
</dbReference>
<name>A0A078H3G5_BRANA</name>
<sequence length="72" mass="7949">MGELTSSVRNRCMKLFSMTRMLGTVNDIGVNRSQTLAFGTLQGECMLSQTLILPHKSKVKTANEIFSIGISR</sequence>
<accession>A0A078H3G5</accession>
<dbReference type="Proteomes" id="UP000028999">
    <property type="component" value="Unassembled WGS sequence"/>
</dbReference>
<dbReference type="Proteomes" id="UP001295469">
    <property type="component" value="Chromosome C04"/>
</dbReference>
<dbReference type="OMA" id="CMKLFSM"/>
<evidence type="ECO:0000313" key="3">
    <source>
        <dbReference type="Proteomes" id="UP000028999"/>
    </source>
</evidence>
<organism evidence="2 3">
    <name type="scientific">Brassica napus</name>
    <name type="common">Rape</name>
    <dbReference type="NCBI Taxonomy" id="3708"/>
    <lineage>
        <taxon>Eukaryota</taxon>
        <taxon>Viridiplantae</taxon>
        <taxon>Streptophyta</taxon>
        <taxon>Embryophyta</taxon>
        <taxon>Tracheophyta</taxon>
        <taxon>Spermatophyta</taxon>
        <taxon>Magnoliopsida</taxon>
        <taxon>eudicotyledons</taxon>
        <taxon>Gunneridae</taxon>
        <taxon>Pentapetalae</taxon>
        <taxon>rosids</taxon>
        <taxon>malvids</taxon>
        <taxon>Brassicales</taxon>
        <taxon>Brassicaceae</taxon>
        <taxon>Brassiceae</taxon>
        <taxon>Brassica</taxon>
    </lineage>
</organism>
<evidence type="ECO:0000313" key="2">
    <source>
        <dbReference type="EMBL" id="CDY33175.1"/>
    </source>
</evidence>
<proteinExistence type="predicted"/>
<keyword evidence="3" id="KW-1185">Reference proteome</keyword>